<sequence length="111" mass="12050">TCILHYALLEQGNLKLIPDNSSSVLTFKNRTTDLTPTENVLINSDAESGPCAKDDSIVSPHGWNNNSSIIQIHFNISNPDGITPASPGPSDRGRCYFYGQITAPTAMWQMG</sequence>
<gene>
    <name evidence="1" type="ORF">XAT740_LOCUS64263</name>
</gene>
<dbReference type="AlphaFoldDB" id="A0A816I012"/>
<organism evidence="1 2">
    <name type="scientific">Adineta ricciae</name>
    <name type="common">Rotifer</name>
    <dbReference type="NCBI Taxonomy" id="249248"/>
    <lineage>
        <taxon>Eukaryota</taxon>
        <taxon>Metazoa</taxon>
        <taxon>Spiralia</taxon>
        <taxon>Gnathifera</taxon>
        <taxon>Rotifera</taxon>
        <taxon>Eurotatoria</taxon>
        <taxon>Bdelloidea</taxon>
        <taxon>Adinetida</taxon>
        <taxon>Adinetidae</taxon>
        <taxon>Adineta</taxon>
    </lineage>
</organism>
<evidence type="ECO:0000313" key="2">
    <source>
        <dbReference type="Proteomes" id="UP000663828"/>
    </source>
</evidence>
<protein>
    <submittedName>
        <fullName evidence="1">Uncharacterized protein</fullName>
    </submittedName>
</protein>
<accession>A0A816I012</accession>
<proteinExistence type="predicted"/>
<dbReference type="Proteomes" id="UP000663828">
    <property type="component" value="Unassembled WGS sequence"/>
</dbReference>
<name>A0A816I012_ADIRI</name>
<dbReference type="EMBL" id="CAJNOR010021832">
    <property type="protein sequence ID" value="CAF1691591.1"/>
    <property type="molecule type" value="Genomic_DNA"/>
</dbReference>
<comment type="caution">
    <text evidence="1">The sequence shown here is derived from an EMBL/GenBank/DDBJ whole genome shotgun (WGS) entry which is preliminary data.</text>
</comment>
<feature type="non-terminal residue" evidence="1">
    <location>
        <position position="1"/>
    </location>
</feature>
<feature type="non-terminal residue" evidence="1">
    <location>
        <position position="111"/>
    </location>
</feature>
<keyword evidence="2" id="KW-1185">Reference proteome</keyword>
<evidence type="ECO:0000313" key="1">
    <source>
        <dbReference type="EMBL" id="CAF1691591.1"/>
    </source>
</evidence>
<reference evidence="1" key="1">
    <citation type="submission" date="2021-02" db="EMBL/GenBank/DDBJ databases">
        <authorList>
            <person name="Nowell W R."/>
        </authorList>
    </citation>
    <scope>NUCLEOTIDE SEQUENCE</scope>
</reference>